<evidence type="ECO:0000256" key="3">
    <source>
        <dbReference type="ARBA" id="ARBA00020019"/>
    </source>
</evidence>
<dbReference type="InterPro" id="IPR003439">
    <property type="entry name" value="ABC_transporter-like_ATP-bd"/>
</dbReference>
<keyword evidence="8 10" id="KW-0472">Membrane</keyword>
<proteinExistence type="inferred from homology"/>
<name>A0A953JC65_9BACT</name>
<evidence type="ECO:0000256" key="9">
    <source>
        <dbReference type="ARBA" id="ARBA00023306"/>
    </source>
</evidence>
<keyword evidence="7 10" id="KW-0067">ATP-binding</keyword>
<dbReference type="PROSITE" id="PS50893">
    <property type="entry name" value="ABC_TRANSPORTER_2"/>
    <property type="match status" value="1"/>
</dbReference>
<evidence type="ECO:0000256" key="6">
    <source>
        <dbReference type="ARBA" id="ARBA00022741"/>
    </source>
</evidence>
<keyword evidence="4 10" id="KW-1003">Cell membrane</keyword>
<dbReference type="InterPro" id="IPR015854">
    <property type="entry name" value="ABC_transpr_LolD-like"/>
</dbReference>
<dbReference type="InterPro" id="IPR003593">
    <property type="entry name" value="AAA+_ATPase"/>
</dbReference>
<evidence type="ECO:0000256" key="8">
    <source>
        <dbReference type="ARBA" id="ARBA00023136"/>
    </source>
</evidence>
<dbReference type="GO" id="GO:0005886">
    <property type="term" value="C:plasma membrane"/>
    <property type="evidence" value="ECO:0007669"/>
    <property type="project" value="UniProtKB-SubCell"/>
</dbReference>
<protein>
    <recommendedName>
        <fullName evidence="3 10">Cell division ATP-binding protein FtsE</fullName>
    </recommendedName>
</protein>
<keyword evidence="9 10" id="KW-0131">Cell cycle</keyword>
<dbReference type="GO" id="GO:0016887">
    <property type="term" value="F:ATP hydrolysis activity"/>
    <property type="evidence" value="ECO:0007669"/>
    <property type="project" value="InterPro"/>
</dbReference>
<dbReference type="SMART" id="SM00382">
    <property type="entry name" value="AAA"/>
    <property type="match status" value="1"/>
</dbReference>
<evidence type="ECO:0000259" key="11">
    <source>
        <dbReference type="PROSITE" id="PS50893"/>
    </source>
</evidence>
<dbReference type="FunFam" id="3.40.50.300:FF:000056">
    <property type="entry name" value="Cell division ATP-binding protein FtsE"/>
    <property type="match status" value="1"/>
</dbReference>
<dbReference type="PANTHER" id="PTHR24220">
    <property type="entry name" value="IMPORT ATP-BINDING PROTEIN"/>
    <property type="match status" value="1"/>
</dbReference>
<evidence type="ECO:0000256" key="5">
    <source>
        <dbReference type="ARBA" id="ARBA00022618"/>
    </source>
</evidence>
<comment type="caution">
    <text evidence="12">The sequence shown here is derived from an EMBL/GenBank/DDBJ whole genome shotgun (WGS) entry which is preliminary data.</text>
</comment>
<dbReference type="Pfam" id="PF00005">
    <property type="entry name" value="ABC_tran"/>
    <property type="match status" value="1"/>
</dbReference>
<comment type="subunit">
    <text evidence="10">Homodimer. Forms a membrane-associated complex with FtsX.</text>
</comment>
<keyword evidence="6 10" id="KW-0547">Nucleotide-binding</keyword>
<keyword evidence="5 10" id="KW-0132">Cell division</keyword>
<evidence type="ECO:0000256" key="4">
    <source>
        <dbReference type="ARBA" id="ARBA00022475"/>
    </source>
</evidence>
<accession>A0A953JC65</accession>
<dbReference type="GO" id="GO:0005524">
    <property type="term" value="F:ATP binding"/>
    <property type="evidence" value="ECO:0007669"/>
    <property type="project" value="UniProtKB-UniRule"/>
</dbReference>
<dbReference type="InterPro" id="IPR005286">
    <property type="entry name" value="Cell_div_FtsE"/>
</dbReference>
<sequence>MITFQGVSKYYEYHTVLRNITLTVPKGEMVFLTGPSGAGKSTFLKLMYLAETPDEGDITIDTLPLTSLKPSQVPLLRRKIGVVFQDFKLINNLTVFDNVALALRVRKAAEREVRNLVSEALKKVHLRHLADSYPRSLSGGEQQRVAIARAIVAEPLVLLADEPTGNLDPNTALDILRVFRDINLQGTTILIATHNRELLRGTDKRVLKLDGGGLSEEGGA</sequence>
<dbReference type="Gene3D" id="3.40.50.300">
    <property type="entry name" value="P-loop containing nucleotide triphosphate hydrolases"/>
    <property type="match status" value="1"/>
</dbReference>
<dbReference type="GO" id="GO:0022857">
    <property type="term" value="F:transmembrane transporter activity"/>
    <property type="evidence" value="ECO:0007669"/>
    <property type="project" value="TreeGrafter"/>
</dbReference>
<evidence type="ECO:0000256" key="2">
    <source>
        <dbReference type="ARBA" id="ARBA00005417"/>
    </source>
</evidence>
<dbReference type="PANTHER" id="PTHR24220:SF470">
    <property type="entry name" value="CELL DIVISION ATP-BINDING PROTEIN FTSE"/>
    <property type="match status" value="1"/>
</dbReference>
<dbReference type="NCBIfam" id="TIGR02673">
    <property type="entry name" value="FtsE"/>
    <property type="match status" value="1"/>
</dbReference>
<evidence type="ECO:0000256" key="10">
    <source>
        <dbReference type="RuleBase" id="RU365094"/>
    </source>
</evidence>
<dbReference type="SUPFAM" id="SSF52540">
    <property type="entry name" value="P-loop containing nucleoside triphosphate hydrolases"/>
    <property type="match status" value="1"/>
</dbReference>
<dbReference type="Proteomes" id="UP000705867">
    <property type="component" value="Unassembled WGS sequence"/>
</dbReference>
<evidence type="ECO:0000256" key="1">
    <source>
        <dbReference type="ARBA" id="ARBA00002579"/>
    </source>
</evidence>
<reference evidence="12" key="2">
    <citation type="submission" date="2021-08" db="EMBL/GenBank/DDBJ databases">
        <authorList>
            <person name="Dalcin Martins P."/>
        </authorList>
    </citation>
    <scope>NUCLEOTIDE SEQUENCE</scope>
    <source>
        <strain evidence="12">MAG_39</strain>
    </source>
</reference>
<reference evidence="12" key="1">
    <citation type="journal article" date="2021" name="bioRxiv">
        <title>Unraveling nitrogen, sulfur and carbon metabolic pathways and microbial community transcriptional responses to substrate deprivation and toxicity stresses in a bioreactor mimicking anoxic brackish coastal sediment conditions.</title>
        <authorList>
            <person name="Martins P.D."/>
            <person name="Echeveste M.J."/>
            <person name="Arshad A."/>
            <person name="Kurth J."/>
            <person name="Ouboter H."/>
            <person name="Jetten M.S.M."/>
            <person name="Welte C.U."/>
        </authorList>
    </citation>
    <scope>NUCLEOTIDE SEQUENCE</scope>
    <source>
        <strain evidence="12">MAG_39</strain>
    </source>
</reference>
<evidence type="ECO:0000256" key="7">
    <source>
        <dbReference type="ARBA" id="ARBA00022840"/>
    </source>
</evidence>
<comment type="subcellular location">
    <subcellularLocation>
        <location evidence="10">Cell membrane</location>
        <topology evidence="10">Peripheral membrane protein</topology>
        <orientation evidence="10">Cytoplasmic side</orientation>
    </subcellularLocation>
</comment>
<dbReference type="EMBL" id="JAIOIV010000093">
    <property type="protein sequence ID" value="MBZ0156839.1"/>
    <property type="molecule type" value="Genomic_DNA"/>
</dbReference>
<dbReference type="AlphaFoldDB" id="A0A953JC65"/>
<gene>
    <name evidence="10 12" type="primary">ftsE</name>
    <name evidence="12" type="ORF">K8I29_11605</name>
</gene>
<comment type="similarity">
    <text evidence="2 10">Belongs to the ABC transporter superfamily.</text>
</comment>
<comment type="function">
    <text evidence="1">Part of the ABC transporter FtsEX involved in cellular division. Important for assembly or stability of the septal ring.</text>
</comment>
<dbReference type="GO" id="GO:0051301">
    <property type="term" value="P:cell division"/>
    <property type="evidence" value="ECO:0007669"/>
    <property type="project" value="UniProtKB-UniRule"/>
</dbReference>
<feature type="domain" description="ABC transporter" evidence="11">
    <location>
        <begin position="2"/>
        <end position="220"/>
    </location>
</feature>
<evidence type="ECO:0000313" key="12">
    <source>
        <dbReference type="EMBL" id="MBZ0156839.1"/>
    </source>
</evidence>
<evidence type="ECO:0000313" key="13">
    <source>
        <dbReference type="Proteomes" id="UP000705867"/>
    </source>
</evidence>
<dbReference type="InterPro" id="IPR027417">
    <property type="entry name" value="P-loop_NTPase"/>
</dbReference>
<dbReference type="PROSITE" id="PS00211">
    <property type="entry name" value="ABC_TRANSPORTER_1"/>
    <property type="match status" value="1"/>
</dbReference>
<dbReference type="InterPro" id="IPR017871">
    <property type="entry name" value="ABC_transporter-like_CS"/>
</dbReference>
<organism evidence="12 13">
    <name type="scientific">Candidatus Nitrobium versatile</name>
    <dbReference type="NCBI Taxonomy" id="2884831"/>
    <lineage>
        <taxon>Bacteria</taxon>
        <taxon>Pseudomonadati</taxon>
        <taxon>Nitrospirota</taxon>
        <taxon>Nitrospiria</taxon>
        <taxon>Nitrospirales</taxon>
        <taxon>Nitrospiraceae</taxon>
        <taxon>Candidatus Nitrobium</taxon>
    </lineage>
</organism>